<sequence>MKASKVEAKIPPLNDIPLNTRPLCKRALAWSSDGELAVAADDSVHIFVPLFPDTTNDDDQESENETNADSSDDENDLRPDFLRQKRDKVVKGQAQFAGQNGQILTAFPRVDPRANEEVWRAVGEEFPWGDSGRGAKEDIVMDHGDGEGDGEFGGDGADDDEVYGGDERVDDLLVFGAGKGAISRAGSGLNHVVALAWSPSGLGRNRRPILAVLTSAGYIGFYGDGPAGAQGSGGLGSVGQNEGMLKQRDMTTWITLFGAGEKLVVPGQDTNVIEKICSFAWAREIAPGQALLAYTNDDQEVAIISIQSEYTAIEDSQSQSDRAERMTWRVYEVARFSAKGPHPRGNIWDTDWTPSGSAFGLRWSPWLSPEGSRSCLLSYVAKNYIGFRKITVKTPWSPGTVPEVTVEETDSYGDCHFLSTDSFVEFEDAIWTKRDAKTVRGLISTGFDVRPFEVSIAGPQHHPFTAEPHRTKDCDTTYRHLEEGGKLSTNPVVDLFIHPPNLATPTETPTFTLVRLAATSSNGDWYQTNSLLADISSTKARDAKPQWVVDMAHKLSVLVPADAHMRHHVGEDDDDDAESVGSGDANKDDGEAGMSADGEEDIENAVQQPEVHPHRFFLHGLAAAPGGKATAVLVSTHSTQTPERTGWWGLRSTVMFGYLNRPKKRPTSDQQPPAFHRLTTEGRLWHWMYGAGPDVPGITASDHPTNGSAIMSSPRDMFTDLVESQTCDFCGTALAPSAGNRGMSICQQGHYFSTCGASGLAIQAPGISHTCGACGARTLKVEELLRRAPGLQERIGEAVRGDVCGNCGGKFVD</sequence>
<dbReference type="Pfam" id="PF12657">
    <property type="entry name" value="TFIIIC_delta"/>
    <property type="match status" value="2"/>
</dbReference>
<evidence type="ECO:0008006" key="6">
    <source>
        <dbReference type="Google" id="ProtNLM"/>
    </source>
</evidence>
<dbReference type="PANTHER" id="PTHR15496">
    <property type="entry name" value="GENERAL TRANSCRIPTION FACTOR 3C POLYPEPTIDE 4 FAMILY"/>
    <property type="match status" value="1"/>
</dbReference>
<dbReference type="PANTHER" id="PTHR15496:SF2">
    <property type="entry name" value="GENERAL TRANSCRIPTION FACTOR 3C POLYPEPTIDE 4"/>
    <property type="match status" value="1"/>
</dbReference>
<dbReference type="GO" id="GO:0000127">
    <property type="term" value="C:transcription factor TFIIIC complex"/>
    <property type="evidence" value="ECO:0007669"/>
    <property type="project" value="InterPro"/>
</dbReference>
<evidence type="ECO:0000313" key="5">
    <source>
        <dbReference type="Proteomes" id="UP000275385"/>
    </source>
</evidence>
<feature type="domain" description="Transcription factor IIIC 90kDa subunit N-terminal" evidence="2">
    <location>
        <begin position="275"/>
        <end position="640"/>
    </location>
</feature>
<accession>A0A420YIR0</accession>
<proteinExistence type="predicted"/>
<protein>
    <recommendedName>
        <fullName evidence="6">Transcription factor IIIC 90kDa subunit N-terminal domain-containing protein</fullName>
    </recommendedName>
</protein>
<evidence type="ECO:0000259" key="2">
    <source>
        <dbReference type="Pfam" id="PF12657"/>
    </source>
</evidence>
<feature type="region of interest" description="Disordered" evidence="1">
    <location>
        <begin position="568"/>
        <end position="596"/>
    </location>
</feature>
<dbReference type="GO" id="GO:0006384">
    <property type="term" value="P:transcription initiation at RNA polymerase III promoter"/>
    <property type="evidence" value="ECO:0007669"/>
    <property type="project" value="InterPro"/>
</dbReference>
<organism evidence="4 5">
    <name type="scientific">Coniochaeta pulveracea</name>
    <dbReference type="NCBI Taxonomy" id="177199"/>
    <lineage>
        <taxon>Eukaryota</taxon>
        <taxon>Fungi</taxon>
        <taxon>Dikarya</taxon>
        <taxon>Ascomycota</taxon>
        <taxon>Pezizomycotina</taxon>
        <taxon>Sordariomycetes</taxon>
        <taxon>Sordariomycetidae</taxon>
        <taxon>Coniochaetales</taxon>
        <taxon>Coniochaetaceae</taxon>
        <taxon>Coniochaeta</taxon>
    </lineage>
</organism>
<feature type="domain" description="Transcription factor IIIC putative zinc-finger" evidence="3">
    <location>
        <begin position="724"/>
        <end position="811"/>
    </location>
</feature>
<dbReference type="EMBL" id="QVQW01000008">
    <property type="protein sequence ID" value="RKU47666.1"/>
    <property type="molecule type" value="Genomic_DNA"/>
</dbReference>
<dbReference type="InterPro" id="IPR024764">
    <property type="entry name" value="TFIIIC_Znf"/>
</dbReference>
<dbReference type="GO" id="GO:0004402">
    <property type="term" value="F:histone acetyltransferase activity"/>
    <property type="evidence" value="ECO:0007669"/>
    <property type="project" value="InterPro"/>
</dbReference>
<dbReference type="OrthoDB" id="192611at2759"/>
<dbReference type="Proteomes" id="UP000275385">
    <property type="component" value="Unassembled WGS sequence"/>
</dbReference>
<evidence type="ECO:0000256" key="1">
    <source>
        <dbReference type="SAM" id="MobiDB-lite"/>
    </source>
</evidence>
<dbReference type="STRING" id="177199.A0A420YIR0"/>
<gene>
    <name evidence="4" type="ORF">DL546_009015</name>
</gene>
<reference evidence="4 5" key="1">
    <citation type="submission" date="2018-08" db="EMBL/GenBank/DDBJ databases">
        <title>Draft genome of the lignicolous fungus Coniochaeta pulveracea.</title>
        <authorList>
            <person name="Borstlap C.J."/>
            <person name="De Witt R.N."/>
            <person name="Botha A."/>
            <person name="Volschenk H."/>
        </authorList>
    </citation>
    <scope>NUCLEOTIDE SEQUENCE [LARGE SCALE GENOMIC DNA]</scope>
    <source>
        <strain evidence="4 5">CAB683</strain>
    </source>
</reference>
<dbReference type="InterPro" id="IPR024761">
    <property type="entry name" value="TFIIIC_delta_N"/>
</dbReference>
<feature type="domain" description="Transcription factor IIIC 90kDa subunit N-terminal" evidence="2">
    <location>
        <begin position="187"/>
        <end position="221"/>
    </location>
</feature>
<feature type="region of interest" description="Disordered" evidence="1">
    <location>
        <begin position="50"/>
        <end position="78"/>
    </location>
</feature>
<dbReference type="Pfam" id="PF12660">
    <property type="entry name" value="zf-TFIIIC"/>
    <property type="match status" value="1"/>
</dbReference>
<evidence type="ECO:0000313" key="4">
    <source>
        <dbReference type="EMBL" id="RKU47666.1"/>
    </source>
</evidence>
<comment type="caution">
    <text evidence="4">The sequence shown here is derived from an EMBL/GenBank/DDBJ whole genome shotgun (WGS) entry which is preliminary data.</text>
</comment>
<feature type="compositionally biased region" description="Acidic residues" evidence="1">
    <location>
        <begin position="55"/>
        <end position="75"/>
    </location>
</feature>
<name>A0A420YIR0_9PEZI</name>
<dbReference type="InterPro" id="IPR044230">
    <property type="entry name" value="GTF3C4"/>
</dbReference>
<keyword evidence="5" id="KW-1185">Reference proteome</keyword>
<dbReference type="AlphaFoldDB" id="A0A420YIR0"/>
<evidence type="ECO:0000259" key="3">
    <source>
        <dbReference type="Pfam" id="PF12660"/>
    </source>
</evidence>